<protein>
    <recommendedName>
        <fullName evidence="4">Lipoprotein</fullName>
    </recommendedName>
</protein>
<reference evidence="2 3" key="1">
    <citation type="submission" date="2016-10" db="EMBL/GenBank/DDBJ databases">
        <authorList>
            <person name="de Groot N.N."/>
        </authorList>
    </citation>
    <scope>NUCLEOTIDE SEQUENCE [LARGE SCALE GENOMIC DNA]</scope>
    <source>
        <strain evidence="2 3">NP_1H</strain>
    </source>
</reference>
<evidence type="ECO:0000256" key="1">
    <source>
        <dbReference type="SAM" id="SignalP"/>
    </source>
</evidence>
<feature type="chain" id="PRO_5039536820" description="Lipoprotein" evidence="1">
    <location>
        <begin position="21"/>
        <end position="185"/>
    </location>
</feature>
<keyword evidence="3" id="KW-1185">Reference proteome</keyword>
<dbReference type="STRING" id="335973.SAMN04488693_11335"/>
<organism evidence="2 3">
    <name type="scientific">Arthrobacter subterraneus</name>
    <dbReference type="NCBI Taxonomy" id="335973"/>
    <lineage>
        <taxon>Bacteria</taxon>
        <taxon>Bacillati</taxon>
        <taxon>Actinomycetota</taxon>
        <taxon>Actinomycetes</taxon>
        <taxon>Micrococcales</taxon>
        <taxon>Micrococcaceae</taxon>
        <taxon>Arthrobacter</taxon>
    </lineage>
</organism>
<evidence type="ECO:0000313" key="3">
    <source>
        <dbReference type="Proteomes" id="UP000199258"/>
    </source>
</evidence>
<evidence type="ECO:0000313" key="2">
    <source>
        <dbReference type="EMBL" id="SDI51563.1"/>
    </source>
</evidence>
<accession>A0A1G8L7A1</accession>
<sequence length="185" mass="19728">MQWGSWRAAVILGCTFFLTACEPVGGGQACASWVRYETPQDMYNEAGLVLVGEVTGRDGEVEVPPGGPTATARAYSFDVEDVLKSTPDRDIAPGDTVRIAAMADGCSPDVEFDDGDQLEVDGRVIFFGREQHGTWMTLTPFQGVLAFPDGSQLPFEATASPWKSHRGSTMLPWLSGSGPGMCSSG</sequence>
<gene>
    <name evidence="2" type="ORF">SAMN04488693_11335</name>
</gene>
<keyword evidence="1" id="KW-0732">Signal</keyword>
<dbReference type="Proteomes" id="UP000199258">
    <property type="component" value="Unassembled WGS sequence"/>
</dbReference>
<dbReference type="OrthoDB" id="4937256at2"/>
<dbReference type="EMBL" id="FNDT01000013">
    <property type="protein sequence ID" value="SDI51563.1"/>
    <property type="molecule type" value="Genomic_DNA"/>
</dbReference>
<name>A0A1G8L7A1_9MICC</name>
<feature type="signal peptide" evidence="1">
    <location>
        <begin position="1"/>
        <end position="20"/>
    </location>
</feature>
<dbReference type="AlphaFoldDB" id="A0A1G8L7A1"/>
<proteinExistence type="predicted"/>
<dbReference type="PROSITE" id="PS51257">
    <property type="entry name" value="PROKAR_LIPOPROTEIN"/>
    <property type="match status" value="1"/>
</dbReference>
<evidence type="ECO:0008006" key="4">
    <source>
        <dbReference type="Google" id="ProtNLM"/>
    </source>
</evidence>